<evidence type="ECO:0000313" key="3">
    <source>
        <dbReference type="EMBL" id="CRH02801.1"/>
    </source>
</evidence>
<reference evidence="3 4" key="1">
    <citation type="submission" date="2015-04" db="EMBL/GenBank/DDBJ databases">
        <authorList>
            <consortium name="Pathogen Informatics"/>
        </authorList>
    </citation>
    <scope>NUCLEOTIDE SEQUENCE [LARGE SCALE GENOMIC DNA]</scope>
    <source>
        <strain evidence="3 4">SGS1</strain>
    </source>
</reference>
<dbReference type="RefSeq" id="XP_028535321.1">
    <property type="nucleotide sequence ID" value="XM_028679626.1"/>
</dbReference>
<dbReference type="Pfam" id="PF12706">
    <property type="entry name" value="Lactamase_B_2"/>
    <property type="match status" value="1"/>
</dbReference>
<gene>
    <name evidence="3" type="ORF">PRELSG_1453500</name>
</gene>
<organism evidence="3 4">
    <name type="scientific">Plasmodium relictum</name>
    <dbReference type="NCBI Taxonomy" id="85471"/>
    <lineage>
        <taxon>Eukaryota</taxon>
        <taxon>Sar</taxon>
        <taxon>Alveolata</taxon>
        <taxon>Apicomplexa</taxon>
        <taxon>Aconoidasida</taxon>
        <taxon>Haemosporida</taxon>
        <taxon>Plasmodiidae</taxon>
        <taxon>Plasmodium</taxon>
        <taxon>Plasmodium (Haemamoeba)</taxon>
    </lineage>
</organism>
<dbReference type="AlphaFoldDB" id="A0A1J1HBC4"/>
<dbReference type="SUPFAM" id="SSF56281">
    <property type="entry name" value="Metallo-hydrolase/oxidoreductase"/>
    <property type="match status" value="1"/>
</dbReference>
<dbReference type="PANTHER" id="PTHR42663:SF6">
    <property type="entry name" value="HYDROLASE C777.06C-RELATED"/>
    <property type="match status" value="1"/>
</dbReference>
<sequence length="409" mass="48094">MITENGIIFLGTGGSSSIPKISHVFKNSKRMTNKNKISLSKSELKKEDFEDIDKFVDELASGSLEYIDKLNNKYLKKKYSDYPELDCYTCFDALNNDSKNKRNNISLLLKSNDSYVLIDVGKTFRDNMVLISHGHTDALNGIDDLRDIQDFNKTKYDDLYYYKPKKIIDIYLNEVSYERVLHGYEYLAKKRSENIFYTKIPALNFFILKDEKYNKIIYEENKSNELKEESDKLKNNKTNEREIDKIDETKIDNNDDNTSINIHTYDLKDEYGFVYSKFDNDKIIRFIPFEHGKNYICIGYIIGKDKKLVYISDCSNLSSYTLDYIKKFEPIDILIIDALFYTKKHYSHFSLQQSINISLLIKPKKVYFIGMSCDIEHNITNLFLQKLSKKFPYTYFSLAHDGLFIPFNF</sequence>
<dbReference type="PANTHER" id="PTHR42663">
    <property type="entry name" value="HYDROLASE C777.06C-RELATED-RELATED"/>
    <property type="match status" value="1"/>
</dbReference>
<protein>
    <recommendedName>
        <fullName evidence="2">Metallo-beta-lactamase domain-containing protein</fullName>
    </recommendedName>
</protein>
<dbReference type="Proteomes" id="UP000220158">
    <property type="component" value="Chromosome 14"/>
</dbReference>
<feature type="coiled-coil region" evidence="1">
    <location>
        <begin position="216"/>
        <end position="243"/>
    </location>
</feature>
<dbReference type="Gene3D" id="3.60.15.10">
    <property type="entry name" value="Ribonuclease Z/Hydroxyacylglutathione hydrolase-like"/>
    <property type="match status" value="1"/>
</dbReference>
<keyword evidence="4" id="KW-1185">Reference proteome</keyword>
<evidence type="ECO:0000256" key="1">
    <source>
        <dbReference type="SAM" id="Coils"/>
    </source>
</evidence>
<dbReference type="GeneID" id="39738967"/>
<dbReference type="OrthoDB" id="341300at2759"/>
<name>A0A1J1HBC4_PLARL</name>
<dbReference type="KEGG" id="prel:PRELSG_1453500"/>
<proteinExistence type="predicted"/>
<dbReference type="EMBL" id="LN835309">
    <property type="protein sequence ID" value="CRH02801.1"/>
    <property type="molecule type" value="Genomic_DNA"/>
</dbReference>
<evidence type="ECO:0000313" key="4">
    <source>
        <dbReference type="Proteomes" id="UP000220158"/>
    </source>
</evidence>
<dbReference type="InterPro" id="IPR001279">
    <property type="entry name" value="Metallo-B-lactamas"/>
</dbReference>
<evidence type="ECO:0000259" key="2">
    <source>
        <dbReference type="Pfam" id="PF12706"/>
    </source>
</evidence>
<accession>A0A1J1HBC4</accession>
<dbReference type="VEuPathDB" id="PlasmoDB:PRELSG_1453500"/>
<feature type="domain" description="Metallo-beta-lactamase" evidence="2">
    <location>
        <begin position="259"/>
        <end position="370"/>
    </location>
</feature>
<dbReference type="InterPro" id="IPR036866">
    <property type="entry name" value="RibonucZ/Hydroxyglut_hydro"/>
</dbReference>
<dbReference type="OMA" id="CGPDFRQ"/>
<keyword evidence="1" id="KW-0175">Coiled coil</keyword>